<dbReference type="Pfam" id="PF07702">
    <property type="entry name" value="UTRA"/>
    <property type="match status" value="1"/>
</dbReference>
<dbReference type="GO" id="GO:0045892">
    <property type="term" value="P:negative regulation of DNA-templated transcription"/>
    <property type="evidence" value="ECO:0007669"/>
    <property type="project" value="TreeGrafter"/>
</dbReference>
<dbReference type="InterPro" id="IPR011663">
    <property type="entry name" value="UTRA"/>
</dbReference>
<organism evidence="5 6">
    <name type="scientific">Fusobacterium mortiferum</name>
    <dbReference type="NCBI Taxonomy" id="850"/>
    <lineage>
        <taxon>Bacteria</taxon>
        <taxon>Fusobacteriati</taxon>
        <taxon>Fusobacteriota</taxon>
        <taxon>Fusobacteriia</taxon>
        <taxon>Fusobacteriales</taxon>
        <taxon>Fusobacteriaceae</taxon>
        <taxon>Fusobacterium</taxon>
    </lineage>
</organism>
<proteinExistence type="predicted"/>
<dbReference type="Proteomes" id="UP000284676">
    <property type="component" value="Unassembled WGS sequence"/>
</dbReference>
<dbReference type="Gene3D" id="3.40.1410.10">
    <property type="entry name" value="Chorismate lyase-like"/>
    <property type="match status" value="1"/>
</dbReference>
<dbReference type="Gene3D" id="1.10.10.10">
    <property type="entry name" value="Winged helix-like DNA-binding domain superfamily/Winged helix DNA-binding domain"/>
    <property type="match status" value="1"/>
</dbReference>
<dbReference type="GeneID" id="62762376"/>
<evidence type="ECO:0000313" key="6">
    <source>
        <dbReference type="Proteomes" id="UP000284676"/>
    </source>
</evidence>
<evidence type="ECO:0000256" key="3">
    <source>
        <dbReference type="ARBA" id="ARBA00023163"/>
    </source>
</evidence>
<dbReference type="SMART" id="SM00345">
    <property type="entry name" value="HTH_GNTR"/>
    <property type="match status" value="1"/>
</dbReference>
<gene>
    <name evidence="5" type="ORF">DW663_08150</name>
</gene>
<dbReference type="EMBL" id="QRHL01000013">
    <property type="protein sequence ID" value="RHF71671.1"/>
    <property type="molecule type" value="Genomic_DNA"/>
</dbReference>
<dbReference type="InterPro" id="IPR050679">
    <property type="entry name" value="Bact_HTH_transcr_reg"/>
</dbReference>
<dbReference type="Pfam" id="PF00392">
    <property type="entry name" value="GntR"/>
    <property type="match status" value="1"/>
</dbReference>
<dbReference type="SMART" id="SM00866">
    <property type="entry name" value="UTRA"/>
    <property type="match status" value="1"/>
</dbReference>
<dbReference type="InterPro" id="IPR028978">
    <property type="entry name" value="Chorismate_lyase_/UTRA_dom_sf"/>
</dbReference>
<dbReference type="GO" id="GO:0003700">
    <property type="term" value="F:DNA-binding transcription factor activity"/>
    <property type="evidence" value="ECO:0007669"/>
    <property type="project" value="InterPro"/>
</dbReference>
<accession>A0A414PT82</accession>
<dbReference type="InterPro" id="IPR000524">
    <property type="entry name" value="Tscrpt_reg_HTH_GntR"/>
</dbReference>
<evidence type="ECO:0000256" key="2">
    <source>
        <dbReference type="ARBA" id="ARBA00023125"/>
    </source>
</evidence>
<name>A0A414PT82_FUSMR</name>
<dbReference type="PROSITE" id="PS50949">
    <property type="entry name" value="HTH_GNTR"/>
    <property type="match status" value="1"/>
</dbReference>
<dbReference type="PRINTS" id="PR00035">
    <property type="entry name" value="HTHGNTR"/>
</dbReference>
<dbReference type="CDD" id="cd07377">
    <property type="entry name" value="WHTH_GntR"/>
    <property type="match status" value="1"/>
</dbReference>
<keyword evidence="3" id="KW-0804">Transcription</keyword>
<keyword evidence="1" id="KW-0805">Transcription regulation</keyword>
<evidence type="ECO:0000256" key="1">
    <source>
        <dbReference type="ARBA" id="ARBA00023015"/>
    </source>
</evidence>
<dbReference type="PANTHER" id="PTHR44846:SF1">
    <property type="entry name" value="MANNOSYL-D-GLYCERATE TRANSPORT_METABOLISM SYSTEM REPRESSOR MNGR-RELATED"/>
    <property type="match status" value="1"/>
</dbReference>
<reference evidence="5 6" key="1">
    <citation type="submission" date="2018-08" db="EMBL/GenBank/DDBJ databases">
        <title>A genome reference for cultivated species of the human gut microbiota.</title>
        <authorList>
            <person name="Zou Y."/>
            <person name="Xue W."/>
            <person name="Luo G."/>
        </authorList>
    </citation>
    <scope>NUCLEOTIDE SEQUENCE [LARGE SCALE GENOMIC DNA]</scope>
    <source>
        <strain evidence="5 6">AM25-1</strain>
    </source>
</reference>
<sequence length="232" mass="27646">MKKPIYLTIANDIEKKIFNNDYPKNERLPSERNLAEEYGVTRMTIRNSIEYLVSKGLLEKRLGSGNYVKRTSLNLNLNEQLSFSEKSHFSDKTSRTEVIEFEKIYNSKISKIFNLDKDKEFFKIKRLRYLDEEVVNIEITYLLCEMFPDISIEIMEKSKYDYVENFITIKESFNKIIPIIPDMDTQKIFHIDSNTPIFYKTSLGLTTKNIIFEYSELYFNPKIYEFSFISKR</sequence>
<dbReference type="SUPFAM" id="SSF64288">
    <property type="entry name" value="Chorismate lyase-like"/>
    <property type="match status" value="1"/>
</dbReference>
<evidence type="ECO:0000259" key="4">
    <source>
        <dbReference type="PROSITE" id="PS50949"/>
    </source>
</evidence>
<feature type="domain" description="HTH gntR-type" evidence="4">
    <location>
        <begin position="3"/>
        <end position="71"/>
    </location>
</feature>
<dbReference type="AlphaFoldDB" id="A0A414PT82"/>
<dbReference type="InterPro" id="IPR036388">
    <property type="entry name" value="WH-like_DNA-bd_sf"/>
</dbReference>
<dbReference type="GO" id="GO:0003677">
    <property type="term" value="F:DNA binding"/>
    <property type="evidence" value="ECO:0007669"/>
    <property type="project" value="UniProtKB-KW"/>
</dbReference>
<comment type="caution">
    <text evidence="5">The sequence shown here is derived from an EMBL/GenBank/DDBJ whole genome shotgun (WGS) entry which is preliminary data.</text>
</comment>
<dbReference type="PANTHER" id="PTHR44846">
    <property type="entry name" value="MANNOSYL-D-GLYCERATE TRANSPORT/METABOLISM SYSTEM REPRESSOR MNGR-RELATED"/>
    <property type="match status" value="1"/>
</dbReference>
<dbReference type="InterPro" id="IPR036390">
    <property type="entry name" value="WH_DNA-bd_sf"/>
</dbReference>
<dbReference type="SUPFAM" id="SSF46785">
    <property type="entry name" value="Winged helix' DNA-binding domain"/>
    <property type="match status" value="1"/>
</dbReference>
<protein>
    <submittedName>
        <fullName evidence="5">GntR family transcriptional regulator</fullName>
    </submittedName>
</protein>
<keyword evidence="2" id="KW-0238">DNA-binding</keyword>
<evidence type="ECO:0000313" key="5">
    <source>
        <dbReference type="EMBL" id="RHF71671.1"/>
    </source>
</evidence>
<dbReference type="RefSeq" id="WP_005886204.1">
    <property type="nucleotide sequence ID" value="NZ_CABMMQ010000006.1"/>
</dbReference>